<dbReference type="Pfam" id="PF00155">
    <property type="entry name" value="Aminotran_1_2"/>
    <property type="match status" value="1"/>
</dbReference>
<dbReference type="SUPFAM" id="SSF53383">
    <property type="entry name" value="PLP-dependent transferases"/>
    <property type="match status" value="1"/>
</dbReference>
<dbReference type="InterPro" id="IPR050596">
    <property type="entry name" value="AspAT/PAT-like"/>
</dbReference>
<evidence type="ECO:0000256" key="2">
    <source>
        <dbReference type="ARBA" id="ARBA00007441"/>
    </source>
</evidence>
<evidence type="ECO:0000256" key="5">
    <source>
        <dbReference type="ARBA" id="ARBA00022898"/>
    </source>
</evidence>
<dbReference type="PANTHER" id="PTHR46383:SF3">
    <property type="entry name" value="ASPARTATE AMINOTRANSFERASE-RELATED"/>
    <property type="match status" value="1"/>
</dbReference>
<evidence type="ECO:0000256" key="6">
    <source>
        <dbReference type="RuleBase" id="RU000481"/>
    </source>
</evidence>
<dbReference type="Gene3D" id="3.40.640.10">
    <property type="entry name" value="Type I PLP-dependent aspartate aminotransferase-like (Major domain)"/>
    <property type="match status" value="1"/>
</dbReference>
<dbReference type="InterPro" id="IPR015424">
    <property type="entry name" value="PyrdxlP-dep_Trfase"/>
</dbReference>
<organism evidence="8 9">
    <name type="scientific">Paenalkalicoccus suaedae</name>
    <dbReference type="NCBI Taxonomy" id="2592382"/>
    <lineage>
        <taxon>Bacteria</taxon>
        <taxon>Bacillati</taxon>
        <taxon>Bacillota</taxon>
        <taxon>Bacilli</taxon>
        <taxon>Bacillales</taxon>
        <taxon>Bacillaceae</taxon>
        <taxon>Paenalkalicoccus</taxon>
    </lineage>
</organism>
<keyword evidence="4 6" id="KW-0808">Transferase</keyword>
<dbReference type="CDD" id="cd00609">
    <property type="entry name" value="AAT_like"/>
    <property type="match status" value="1"/>
</dbReference>
<proteinExistence type="inferred from homology"/>
<evidence type="ECO:0000259" key="7">
    <source>
        <dbReference type="Pfam" id="PF00155"/>
    </source>
</evidence>
<reference evidence="9" key="1">
    <citation type="submission" date="2019-07" db="EMBL/GenBank/DDBJ databases">
        <title>Bacillus alkalisoli sp. nov. isolated from saline soil.</title>
        <authorList>
            <person name="Sun J.-Q."/>
            <person name="Xu L."/>
        </authorList>
    </citation>
    <scope>NUCLEOTIDE SEQUENCE [LARGE SCALE GENOMIC DNA]</scope>
    <source>
        <strain evidence="9">M4U3P1</strain>
    </source>
</reference>
<dbReference type="InterPro" id="IPR015422">
    <property type="entry name" value="PyrdxlP-dep_Trfase_small"/>
</dbReference>
<dbReference type="InterPro" id="IPR004838">
    <property type="entry name" value="NHTrfase_class1_PyrdxlP-BS"/>
</dbReference>
<dbReference type="AlphaFoldDB" id="A0A859FIQ6"/>
<accession>A0A859FIQ6</accession>
<name>A0A859FIQ6_9BACI</name>
<feature type="domain" description="Aminotransferase class I/classII large" evidence="7">
    <location>
        <begin position="36"/>
        <end position="385"/>
    </location>
</feature>
<comment type="cofactor">
    <cofactor evidence="1 6">
        <name>pyridoxal 5'-phosphate</name>
        <dbReference type="ChEBI" id="CHEBI:597326"/>
    </cofactor>
</comment>
<keyword evidence="9" id="KW-1185">Reference proteome</keyword>
<dbReference type="GO" id="GO:0008483">
    <property type="term" value="F:transaminase activity"/>
    <property type="evidence" value="ECO:0007669"/>
    <property type="project" value="UniProtKB-KW"/>
</dbReference>
<dbReference type="RefSeq" id="WP_176010150.1">
    <property type="nucleotide sequence ID" value="NZ_CP041372.2"/>
</dbReference>
<evidence type="ECO:0000256" key="3">
    <source>
        <dbReference type="ARBA" id="ARBA00022576"/>
    </source>
</evidence>
<dbReference type="PANTHER" id="PTHR46383">
    <property type="entry name" value="ASPARTATE AMINOTRANSFERASE"/>
    <property type="match status" value="1"/>
</dbReference>
<evidence type="ECO:0000256" key="1">
    <source>
        <dbReference type="ARBA" id="ARBA00001933"/>
    </source>
</evidence>
<protein>
    <recommendedName>
        <fullName evidence="6">Aminotransferase</fullName>
        <ecNumber evidence="6">2.6.1.-</ecNumber>
    </recommendedName>
</protein>
<gene>
    <name evidence="8" type="ORF">FLK61_36535</name>
</gene>
<keyword evidence="5" id="KW-0663">Pyridoxal phosphate</keyword>
<dbReference type="Proteomes" id="UP000318138">
    <property type="component" value="Chromosome"/>
</dbReference>
<dbReference type="InterPro" id="IPR004839">
    <property type="entry name" value="Aminotransferase_I/II_large"/>
</dbReference>
<dbReference type="PROSITE" id="PS00105">
    <property type="entry name" value="AA_TRANSFER_CLASS_1"/>
    <property type="match status" value="1"/>
</dbReference>
<dbReference type="GO" id="GO:0006520">
    <property type="term" value="P:amino acid metabolic process"/>
    <property type="evidence" value="ECO:0007669"/>
    <property type="project" value="InterPro"/>
</dbReference>
<evidence type="ECO:0000313" key="8">
    <source>
        <dbReference type="EMBL" id="QKS72166.1"/>
    </source>
</evidence>
<dbReference type="FunFam" id="3.40.640.10:FF:000033">
    <property type="entry name" value="Aspartate aminotransferase"/>
    <property type="match status" value="1"/>
</dbReference>
<dbReference type="NCBIfam" id="NF005816">
    <property type="entry name" value="PRK07682.1"/>
    <property type="match status" value="1"/>
</dbReference>
<comment type="similarity">
    <text evidence="2 6">Belongs to the class-I pyridoxal-phosphate-dependent aminotransferase family.</text>
</comment>
<dbReference type="InterPro" id="IPR015421">
    <property type="entry name" value="PyrdxlP-dep_Trfase_major"/>
</dbReference>
<dbReference type="EMBL" id="CP041372">
    <property type="protein sequence ID" value="QKS72166.1"/>
    <property type="molecule type" value="Genomic_DNA"/>
</dbReference>
<sequence>MTTTNTNHGVKLSQAVTSIEPSGIRRFFDLASSMDNIISLGVGEPDFVTPWNVREASIHSLERGMTAYTANAGIMELREAIATYLDTRFNTTYDPASEIVVTVGASEGIDLAIRAVLDPGDEILIVEPCFVSYAPLVKLAGATPVPVPTSMQNNFEVSVADIESRLTDKTKAIMLSFPNNPTGAVMGRKSLEDLSHLLIKHDLVVFSDEIYAELSYDEGHVSTAAIDGLWERTILISGFSKSFAMTGWRVGYVAAPEEYAKAMLKIHQYSMMCASTMAQYAALEAMTNGQVEMDEMITSYRQRRNFFVKSLREAGLSCHTPGGAFYAFPSIRSTGLSSEEFAERLLLEQRVAVVPGHVFGEGGEGHIRCSYAASMSQLEIAVERIAAFVKSLDK</sequence>
<dbReference type="EC" id="2.6.1.-" evidence="6"/>
<keyword evidence="3 6" id="KW-0032">Aminotransferase</keyword>
<dbReference type="GO" id="GO:0030170">
    <property type="term" value="F:pyridoxal phosphate binding"/>
    <property type="evidence" value="ECO:0007669"/>
    <property type="project" value="InterPro"/>
</dbReference>
<evidence type="ECO:0000256" key="4">
    <source>
        <dbReference type="ARBA" id="ARBA00022679"/>
    </source>
</evidence>
<dbReference type="KEGG" id="psua:FLK61_36535"/>
<evidence type="ECO:0000313" key="9">
    <source>
        <dbReference type="Proteomes" id="UP000318138"/>
    </source>
</evidence>
<dbReference type="Gene3D" id="3.90.1150.10">
    <property type="entry name" value="Aspartate Aminotransferase, domain 1"/>
    <property type="match status" value="1"/>
</dbReference>